<comment type="caution">
    <text evidence="2">The sequence shown here is derived from an EMBL/GenBank/DDBJ whole genome shotgun (WGS) entry which is preliminary data.</text>
</comment>
<feature type="region of interest" description="Disordered" evidence="1">
    <location>
        <begin position="22"/>
        <end position="108"/>
    </location>
</feature>
<dbReference type="EMBL" id="JAPNKE010000002">
    <property type="protein sequence ID" value="MCY1013103.1"/>
    <property type="molecule type" value="Genomic_DNA"/>
</dbReference>
<name>A0A9X3EZ87_9BACT</name>
<reference evidence="2" key="1">
    <citation type="submission" date="2022-11" db="EMBL/GenBank/DDBJ databases">
        <title>Minimal conservation of predation-associated metabolite biosynthetic gene clusters underscores biosynthetic potential of Myxococcota including descriptions for ten novel species: Archangium lansinium sp. nov., Myxococcus landrumus sp. nov., Nannocystis bai.</title>
        <authorList>
            <person name="Ahearne A."/>
            <person name="Stevens C."/>
            <person name="Phillips K."/>
        </authorList>
    </citation>
    <scope>NUCLEOTIDE SEQUENCE</scope>
    <source>
        <strain evidence="2">Na p29</strain>
    </source>
</reference>
<dbReference type="PROSITE" id="PS51257">
    <property type="entry name" value="PROKAR_LIPOPROTEIN"/>
    <property type="match status" value="1"/>
</dbReference>
<proteinExistence type="predicted"/>
<evidence type="ECO:0000313" key="3">
    <source>
        <dbReference type="Proteomes" id="UP001150924"/>
    </source>
</evidence>
<evidence type="ECO:0000313" key="2">
    <source>
        <dbReference type="EMBL" id="MCY1013103.1"/>
    </source>
</evidence>
<gene>
    <name evidence="2" type="ORF">OV079_47750</name>
</gene>
<keyword evidence="3" id="KW-1185">Reference proteome</keyword>
<sequence>MRHPSRLLPVLSVILACGPEPGATTDASTSTSTAADPPTGAATSETTQLPTTGATLTSDVTTATSDTTTTTTDPGATVTSDTTTTTDPGATVTTTDLTTTRDGETTSEPGSLEFAAIYLPGGLDRIVVRKADHDADLCTSVVFAWPIGNDDPDLVLPPQWGFESAEIAQGAADCLEFTGPLADAVAAETAEGWGEWPALPACPGALAIDMAFTFAQVQPWVPAQALVQAADLPIAGC</sequence>
<feature type="compositionally biased region" description="Low complexity" evidence="1">
    <location>
        <begin position="22"/>
        <end position="98"/>
    </location>
</feature>
<protein>
    <submittedName>
        <fullName evidence="2">Uncharacterized protein</fullName>
    </submittedName>
</protein>
<dbReference type="Proteomes" id="UP001150924">
    <property type="component" value="Unassembled WGS sequence"/>
</dbReference>
<organism evidence="2 3">
    <name type="scientific">Nannocystis pusilla</name>
    <dbReference type="NCBI Taxonomy" id="889268"/>
    <lineage>
        <taxon>Bacteria</taxon>
        <taxon>Pseudomonadati</taxon>
        <taxon>Myxococcota</taxon>
        <taxon>Polyangia</taxon>
        <taxon>Nannocystales</taxon>
        <taxon>Nannocystaceae</taxon>
        <taxon>Nannocystis</taxon>
    </lineage>
</organism>
<dbReference type="AlphaFoldDB" id="A0A9X3EZ87"/>
<dbReference type="RefSeq" id="WP_267776795.1">
    <property type="nucleotide sequence ID" value="NZ_JAPNKE010000002.1"/>
</dbReference>
<evidence type="ECO:0000256" key="1">
    <source>
        <dbReference type="SAM" id="MobiDB-lite"/>
    </source>
</evidence>
<accession>A0A9X3EZ87</accession>